<dbReference type="InterPro" id="IPR009492">
    <property type="entry name" value="TniQ"/>
</dbReference>
<name>A0ABN2RBY9_9ACTN</name>
<sequence>MKATLRLAGPSDMMSVVEIGAVHVPRRLVLVEPLESREAFGSWVDRMARRNRCPPGLMVELLGLPVRAAAFRNRVGYGVVVDDGTCRAVKAATGVTASSIRLAHLSAYDGTALDLAGLAFGDVKAFLAAARAQWADFYGSRACPRCLAASGGVWQMWWKLSWAAVCPLHGCLLIEACPDCGGRLRRGRLGRPAELSLVHERDPVRCAIAQDRRRACQARLDQAPTIDAGPEFGQAQSLAVAAAEGAVPAGADGPAVASASWFASLKALTVVIRLAAATWVPPLPGWAAEALLAEALEARHGTKWVAVDAPPSRPAAAAGLLLTAVRLLKEAEHVGFAEVLGPLVDAASIWRTTVLRNPLMIAGLPASLADVLAAESRRLFMISR</sequence>
<evidence type="ECO:0000313" key="3">
    <source>
        <dbReference type="Proteomes" id="UP001499854"/>
    </source>
</evidence>
<feature type="domain" description="TniQ" evidence="1">
    <location>
        <begin position="35"/>
        <end position="173"/>
    </location>
</feature>
<dbReference type="EMBL" id="BAAAQM010000012">
    <property type="protein sequence ID" value="GAA1966778.1"/>
    <property type="molecule type" value="Genomic_DNA"/>
</dbReference>
<proteinExistence type="predicted"/>
<dbReference type="Pfam" id="PF06527">
    <property type="entry name" value="TniQ"/>
    <property type="match status" value="1"/>
</dbReference>
<accession>A0ABN2RBY9</accession>
<evidence type="ECO:0000259" key="1">
    <source>
        <dbReference type="Pfam" id="PF06527"/>
    </source>
</evidence>
<evidence type="ECO:0000313" key="2">
    <source>
        <dbReference type="EMBL" id="GAA1966778.1"/>
    </source>
</evidence>
<reference evidence="2 3" key="1">
    <citation type="journal article" date="2019" name="Int. J. Syst. Evol. Microbiol.">
        <title>The Global Catalogue of Microorganisms (GCM) 10K type strain sequencing project: providing services to taxonomists for standard genome sequencing and annotation.</title>
        <authorList>
            <consortium name="The Broad Institute Genomics Platform"/>
            <consortium name="The Broad Institute Genome Sequencing Center for Infectious Disease"/>
            <person name="Wu L."/>
            <person name="Ma J."/>
        </authorList>
    </citation>
    <scope>NUCLEOTIDE SEQUENCE [LARGE SCALE GENOMIC DNA]</scope>
    <source>
        <strain evidence="2 3">JCM 16013</strain>
    </source>
</reference>
<gene>
    <name evidence="2" type="ORF">GCM10009838_25770</name>
</gene>
<keyword evidence="3" id="KW-1185">Reference proteome</keyword>
<protein>
    <recommendedName>
        <fullName evidence="1">TniQ domain-containing protein</fullName>
    </recommendedName>
</protein>
<organism evidence="2 3">
    <name type="scientific">Catenulispora subtropica</name>
    <dbReference type="NCBI Taxonomy" id="450798"/>
    <lineage>
        <taxon>Bacteria</taxon>
        <taxon>Bacillati</taxon>
        <taxon>Actinomycetota</taxon>
        <taxon>Actinomycetes</taxon>
        <taxon>Catenulisporales</taxon>
        <taxon>Catenulisporaceae</taxon>
        <taxon>Catenulispora</taxon>
    </lineage>
</organism>
<dbReference type="Proteomes" id="UP001499854">
    <property type="component" value="Unassembled WGS sequence"/>
</dbReference>
<comment type="caution">
    <text evidence="2">The sequence shown here is derived from an EMBL/GenBank/DDBJ whole genome shotgun (WGS) entry which is preliminary data.</text>
</comment>